<evidence type="ECO:0000313" key="4">
    <source>
        <dbReference type="Proteomes" id="UP000319514"/>
    </source>
</evidence>
<dbReference type="SMART" id="SM00382">
    <property type="entry name" value="AAA"/>
    <property type="match status" value="1"/>
</dbReference>
<organism evidence="3 4">
    <name type="scientific">Oryzihumus leptocrescens</name>
    <dbReference type="NCBI Taxonomy" id="297536"/>
    <lineage>
        <taxon>Bacteria</taxon>
        <taxon>Bacillati</taxon>
        <taxon>Actinomycetota</taxon>
        <taxon>Actinomycetes</taxon>
        <taxon>Micrococcales</taxon>
        <taxon>Intrasporangiaceae</taxon>
        <taxon>Oryzihumus</taxon>
    </lineage>
</organism>
<dbReference type="EMBL" id="VFOQ01000001">
    <property type="protein sequence ID" value="TQL59428.1"/>
    <property type="molecule type" value="Genomic_DNA"/>
</dbReference>
<comment type="caution">
    <text evidence="3">The sequence shown here is derived from an EMBL/GenBank/DDBJ whole genome shotgun (WGS) entry which is preliminary data.</text>
</comment>
<evidence type="ECO:0000259" key="2">
    <source>
        <dbReference type="SMART" id="SM00382"/>
    </source>
</evidence>
<feature type="domain" description="AAA+ ATPase" evidence="2">
    <location>
        <begin position="128"/>
        <end position="305"/>
    </location>
</feature>
<dbReference type="SUPFAM" id="SSF52540">
    <property type="entry name" value="P-loop containing nucleoside triphosphate hydrolases"/>
    <property type="match status" value="1"/>
</dbReference>
<reference evidence="3 4" key="1">
    <citation type="submission" date="2019-06" db="EMBL/GenBank/DDBJ databases">
        <title>Sequencing the genomes of 1000 actinobacteria strains.</title>
        <authorList>
            <person name="Klenk H.-P."/>
        </authorList>
    </citation>
    <scope>NUCLEOTIDE SEQUENCE [LARGE SCALE GENOMIC DNA]</scope>
    <source>
        <strain evidence="3 4">DSM 18082</strain>
    </source>
</reference>
<dbReference type="PANTHER" id="PTHR43384">
    <property type="entry name" value="SEPTUM SITE-DETERMINING PROTEIN MIND HOMOLOG, CHLOROPLASTIC-RELATED"/>
    <property type="match status" value="1"/>
</dbReference>
<dbReference type="InterPro" id="IPR025669">
    <property type="entry name" value="AAA_dom"/>
</dbReference>
<dbReference type="Pfam" id="PF13614">
    <property type="entry name" value="AAA_31"/>
    <property type="match status" value="1"/>
</dbReference>
<keyword evidence="4" id="KW-1185">Reference proteome</keyword>
<dbReference type="OrthoDB" id="3448281at2"/>
<dbReference type="GO" id="GO:0009898">
    <property type="term" value="C:cytoplasmic side of plasma membrane"/>
    <property type="evidence" value="ECO:0007669"/>
    <property type="project" value="TreeGrafter"/>
</dbReference>
<evidence type="ECO:0000313" key="3">
    <source>
        <dbReference type="EMBL" id="TQL59428.1"/>
    </source>
</evidence>
<sequence>MTLLWDQDPNSPDTYRYALGTVDRLDTAPLVLRALAAAPQELLVVVGPEVDLQAVCDLAQQIRVDRPEVGVIMLRRRLDVTVMGQALRSGVREVVPADDQNALADTCRRNLELSQRLRGATGGPVHEGRVVTVFSAKGGVGKTTFSTNLGAYLASTGVRVLLIDLDLGFGDVAISLQLIHERSMSDVVAMSGALDEQGLASVVTRHESGLDALCAPSEPGDVDRISGATVSEVIRVARRMYDVVLIDTPPAFTEHVLVGFDASDLLVLIATLDIPALKNLRVTLDTLDLLGNPRDSRVVVLNRSDAKVGLTHDDVVRTIKQPIAVSVPSSHSVPASVNRGVPIVLNEPKHPVSVAIRTLVDRHVRPLVNREPELATAGSRPTGAGDAPPNPPRTRREMRFLHRGGKR</sequence>
<dbReference type="Proteomes" id="UP000319514">
    <property type="component" value="Unassembled WGS sequence"/>
</dbReference>
<dbReference type="GO" id="GO:0016887">
    <property type="term" value="F:ATP hydrolysis activity"/>
    <property type="evidence" value="ECO:0007669"/>
    <property type="project" value="TreeGrafter"/>
</dbReference>
<accession>A0A542ZGF8</accession>
<dbReference type="Gene3D" id="3.40.50.300">
    <property type="entry name" value="P-loop containing nucleotide triphosphate hydrolases"/>
    <property type="match status" value="1"/>
</dbReference>
<proteinExistence type="predicted"/>
<dbReference type="InterPro" id="IPR027417">
    <property type="entry name" value="P-loop_NTPase"/>
</dbReference>
<dbReference type="GO" id="GO:0051782">
    <property type="term" value="P:negative regulation of cell division"/>
    <property type="evidence" value="ECO:0007669"/>
    <property type="project" value="TreeGrafter"/>
</dbReference>
<evidence type="ECO:0000256" key="1">
    <source>
        <dbReference type="SAM" id="MobiDB-lite"/>
    </source>
</evidence>
<dbReference type="GO" id="GO:0005524">
    <property type="term" value="F:ATP binding"/>
    <property type="evidence" value="ECO:0007669"/>
    <property type="project" value="TreeGrafter"/>
</dbReference>
<dbReference type="InterPro" id="IPR003593">
    <property type="entry name" value="AAA+_ATPase"/>
</dbReference>
<dbReference type="GO" id="GO:0005829">
    <property type="term" value="C:cytosol"/>
    <property type="evidence" value="ECO:0007669"/>
    <property type="project" value="TreeGrafter"/>
</dbReference>
<protein>
    <submittedName>
        <fullName evidence="3">Pilus assembly protein CpaE</fullName>
    </submittedName>
</protein>
<gene>
    <name evidence="3" type="ORF">FB474_0782</name>
</gene>
<dbReference type="PANTHER" id="PTHR43384:SF13">
    <property type="entry name" value="SLR0110 PROTEIN"/>
    <property type="match status" value="1"/>
</dbReference>
<dbReference type="InterPro" id="IPR050625">
    <property type="entry name" value="ParA/MinD_ATPase"/>
</dbReference>
<feature type="region of interest" description="Disordered" evidence="1">
    <location>
        <begin position="372"/>
        <end position="407"/>
    </location>
</feature>
<dbReference type="AlphaFoldDB" id="A0A542ZGF8"/>
<dbReference type="RefSeq" id="WP_141787450.1">
    <property type="nucleotide sequence ID" value="NZ_BAAAKX010000013.1"/>
</dbReference>
<name>A0A542ZGF8_9MICO</name>